<dbReference type="PANTHER" id="PTHR48081">
    <property type="entry name" value="AB HYDROLASE SUPERFAMILY PROTEIN C4A8.06C"/>
    <property type="match status" value="1"/>
</dbReference>
<evidence type="ECO:0000256" key="1">
    <source>
        <dbReference type="ARBA" id="ARBA00022801"/>
    </source>
</evidence>
<feature type="domain" description="Alpha/beta hydrolase fold-3" evidence="2">
    <location>
        <begin position="99"/>
        <end position="303"/>
    </location>
</feature>
<dbReference type="InterPro" id="IPR050300">
    <property type="entry name" value="GDXG_lipolytic_enzyme"/>
</dbReference>
<name>A0A510NX18_TALPI</name>
<dbReference type="Proteomes" id="UP000053095">
    <property type="component" value="Unassembled WGS sequence"/>
</dbReference>
<accession>A0A510NX18</accession>
<evidence type="ECO:0000313" key="3">
    <source>
        <dbReference type="EMBL" id="GAM36812.1"/>
    </source>
</evidence>
<dbReference type="PANTHER" id="PTHR48081:SF8">
    <property type="entry name" value="ALPHA_BETA HYDROLASE FOLD-3 DOMAIN-CONTAINING PROTEIN-RELATED"/>
    <property type="match status" value="1"/>
</dbReference>
<sequence>MTDKTGREACDEGLQPFVDKFAEKPFVFKDESAIRRHRSDMNKTDTVESVQEGYHKYVDGRHKLIHKVHEVNSGNVAPFKLSIFTPDKPAPTGGRPCLYFIHGGGLVTNNAFSGIHSIFHCIDTLNAVCVSIDYSLAPDLKAPTQVKQCYEGLEEIWNKYNNSNEINFDKLAVIGRSAGATLLVGLNIKMRGHPHIKIRCNIMSFPMLDNGCDTQSHQDFCDAPHLPSRTVILCWSHYLRGGEVSGLTVPALSTIEELQDFPPTFIEKGNADVLSVEAENFQRKLSSAGVDAPIRHYAGFHCFDGTSTDIARRIKQDRLEFLRNQME</sequence>
<proteinExistence type="predicted"/>
<dbReference type="InterPro" id="IPR013094">
    <property type="entry name" value="AB_hydrolase_3"/>
</dbReference>
<dbReference type="InterPro" id="IPR029058">
    <property type="entry name" value="AB_hydrolase_fold"/>
</dbReference>
<protein>
    <submittedName>
        <fullName evidence="3">Vegetative specific protein</fullName>
    </submittedName>
</protein>
<dbReference type="AlphaFoldDB" id="A0A510NX18"/>
<dbReference type="EMBL" id="DF933814">
    <property type="protein sequence ID" value="GAM36812.1"/>
    <property type="molecule type" value="Genomic_DNA"/>
</dbReference>
<organism evidence="3 4">
    <name type="scientific">Talaromyces pinophilus</name>
    <name type="common">Penicillium pinophilum</name>
    <dbReference type="NCBI Taxonomy" id="128442"/>
    <lineage>
        <taxon>Eukaryota</taxon>
        <taxon>Fungi</taxon>
        <taxon>Dikarya</taxon>
        <taxon>Ascomycota</taxon>
        <taxon>Pezizomycotina</taxon>
        <taxon>Eurotiomycetes</taxon>
        <taxon>Eurotiomycetidae</taxon>
        <taxon>Eurotiales</taxon>
        <taxon>Trichocomaceae</taxon>
        <taxon>Talaromyces</taxon>
        <taxon>Talaromyces sect. Talaromyces</taxon>
    </lineage>
</organism>
<gene>
    <name evidence="3" type="ORF">TCE0_018f06203</name>
</gene>
<keyword evidence="4" id="KW-1185">Reference proteome</keyword>
<dbReference type="Gene3D" id="3.40.50.1820">
    <property type="entry name" value="alpha/beta hydrolase"/>
    <property type="match status" value="1"/>
</dbReference>
<keyword evidence="1" id="KW-0378">Hydrolase</keyword>
<dbReference type="Pfam" id="PF07859">
    <property type="entry name" value="Abhydrolase_3"/>
    <property type="match status" value="1"/>
</dbReference>
<reference evidence="4" key="1">
    <citation type="journal article" date="2015" name="Genome Announc.">
        <title>Draft genome sequence of Talaromyces cellulolyticus strain Y-94, a source of lignocellulosic biomass-degrading enzymes.</title>
        <authorList>
            <person name="Fujii T."/>
            <person name="Koike H."/>
            <person name="Sawayama S."/>
            <person name="Yano S."/>
            <person name="Inoue H."/>
        </authorList>
    </citation>
    <scope>NUCLEOTIDE SEQUENCE [LARGE SCALE GENOMIC DNA]</scope>
    <source>
        <strain evidence="4">Y-94</strain>
    </source>
</reference>
<dbReference type="SUPFAM" id="SSF53474">
    <property type="entry name" value="alpha/beta-Hydrolases"/>
    <property type="match status" value="1"/>
</dbReference>
<dbReference type="GO" id="GO:0016787">
    <property type="term" value="F:hydrolase activity"/>
    <property type="evidence" value="ECO:0007669"/>
    <property type="project" value="UniProtKB-KW"/>
</dbReference>
<evidence type="ECO:0000259" key="2">
    <source>
        <dbReference type="Pfam" id="PF07859"/>
    </source>
</evidence>
<evidence type="ECO:0000313" key="4">
    <source>
        <dbReference type="Proteomes" id="UP000053095"/>
    </source>
</evidence>